<dbReference type="PANTHER" id="PTHR24166">
    <property type="entry name" value="ROLLING PEBBLES, ISOFORM B"/>
    <property type="match status" value="1"/>
</dbReference>
<dbReference type="SMART" id="SM00248">
    <property type="entry name" value="ANK"/>
    <property type="match status" value="9"/>
</dbReference>
<dbReference type="Proteomes" id="UP000037505">
    <property type="component" value="Unassembled WGS sequence"/>
</dbReference>
<dbReference type="InterPro" id="IPR036770">
    <property type="entry name" value="Ankyrin_rpt-contain_sf"/>
</dbReference>
<evidence type="ECO:0000313" key="5">
    <source>
        <dbReference type="Proteomes" id="UP000037505"/>
    </source>
</evidence>
<comment type="caution">
    <text evidence="4">The sequence shown here is derived from an EMBL/GenBank/DDBJ whole genome shotgun (WGS) entry which is preliminary data.</text>
</comment>
<protein>
    <submittedName>
        <fullName evidence="4">Uncharacterized protein</fullName>
    </submittedName>
</protein>
<dbReference type="EMBL" id="JNOM01000033">
    <property type="protein sequence ID" value="KNG89341.1"/>
    <property type="molecule type" value="Genomic_DNA"/>
</dbReference>
<dbReference type="GeneID" id="26804474"/>
<dbReference type="PANTHER" id="PTHR24166:SF48">
    <property type="entry name" value="PROTEIN VAPYRIN"/>
    <property type="match status" value="1"/>
</dbReference>
<evidence type="ECO:0000256" key="1">
    <source>
        <dbReference type="ARBA" id="ARBA00022737"/>
    </source>
</evidence>
<keyword evidence="1" id="KW-0677">Repeat</keyword>
<dbReference type="Pfam" id="PF12796">
    <property type="entry name" value="Ank_2"/>
    <property type="match status" value="3"/>
</dbReference>
<evidence type="ECO:0000256" key="2">
    <source>
        <dbReference type="ARBA" id="ARBA00023043"/>
    </source>
</evidence>
<name>A0A0L1JC43_ASPN3</name>
<reference evidence="4 5" key="1">
    <citation type="submission" date="2014-06" db="EMBL/GenBank/DDBJ databases">
        <title>The Genome of the Aflatoxigenic Filamentous Fungus Aspergillus nomius.</title>
        <authorList>
            <person name="Moore M.G."/>
            <person name="Shannon B.M."/>
            <person name="Brian M.M."/>
        </authorList>
    </citation>
    <scope>NUCLEOTIDE SEQUENCE [LARGE SCALE GENOMIC DNA]</scope>
    <source>
        <strain evidence="4 5">NRRL 13137</strain>
    </source>
</reference>
<dbReference type="RefSeq" id="XP_015410264.1">
    <property type="nucleotide sequence ID" value="XM_015547927.1"/>
</dbReference>
<evidence type="ECO:0000313" key="4">
    <source>
        <dbReference type="EMBL" id="KNG89341.1"/>
    </source>
</evidence>
<dbReference type="InterPro" id="IPR050889">
    <property type="entry name" value="Dendritic_Spine_Reg/Scaffold"/>
</dbReference>
<feature type="repeat" description="ANK" evidence="3">
    <location>
        <begin position="83"/>
        <end position="107"/>
    </location>
</feature>
<keyword evidence="2 3" id="KW-0040">ANK repeat</keyword>
<dbReference type="SUPFAM" id="SSF48403">
    <property type="entry name" value="Ankyrin repeat"/>
    <property type="match status" value="2"/>
</dbReference>
<dbReference type="PROSITE" id="PS50088">
    <property type="entry name" value="ANK_REPEAT"/>
    <property type="match status" value="2"/>
</dbReference>
<keyword evidence="5" id="KW-1185">Reference proteome</keyword>
<dbReference type="Gene3D" id="1.25.40.20">
    <property type="entry name" value="Ankyrin repeat-containing domain"/>
    <property type="match status" value="3"/>
</dbReference>
<dbReference type="InterPro" id="IPR002110">
    <property type="entry name" value="Ankyrin_rpt"/>
</dbReference>
<sequence>MTTHDFLPIEIFLLIAESSDLHTLCSFVRAFPHVAEALTSPHFSIHDEFQNSIVHLLAADGEHELFLQVLKCRSALPDRKNKDGHTPMSLAVTNGHLPVVQALVNRNDVDTSLTDSMNRTLLHMASLSGHESVLDVVMHWPAVYINQKDKHGQTAFSLAAEYGQERAVVMMIKEADLYARDVWGRVALHVAALNGHQKIVKILLSKPDVDANILDDRRWTPLSYAAGNGHAPVIEALLRENDVDIYWRGIEHQDPLSLAAENGNPVAVDLLLRRMQQDLTASKGPTHQLSSQLNFRDLWGRTPVSIAAEYGHEAVVTLLVALPDVDINVGDYGQEGPLTKAARNGHESIVQLLLDRPDIDICSSNVRRQTPLDLAVLAGHTNIVMVLQRHSLIAAPDLAGVSLSPRCDIHN</sequence>
<accession>A0A0L1JC43</accession>
<feature type="repeat" description="ANK" evidence="3">
    <location>
        <begin position="183"/>
        <end position="206"/>
    </location>
</feature>
<gene>
    <name evidence="4" type="ORF">ANOM_002670</name>
</gene>
<proteinExistence type="predicted"/>
<dbReference type="PROSITE" id="PS50297">
    <property type="entry name" value="ANK_REP_REGION"/>
    <property type="match status" value="2"/>
</dbReference>
<dbReference type="STRING" id="1509407.A0A0L1JC43"/>
<dbReference type="OrthoDB" id="341259at2759"/>
<dbReference type="AlphaFoldDB" id="A0A0L1JC43"/>
<evidence type="ECO:0000256" key="3">
    <source>
        <dbReference type="PROSITE-ProRule" id="PRU00023"/>
    </source>
</evidence>
<organism evidence="4 5">
    <name type="scientific">Aspergillus nomiae NRRL (strain ATCC 15546 / NRRL 13137 / CBS 260.88 / M93)</name>
    <dbReference type="NCBI Taxonomy" id="1509407"/>
    <lineage>
        <taxon>Eukaryota</taxon>
        <taxon>Fungi</taxon>
        <taxon>Dikarya</taxon>
        <taxon>Ascomycota</taxon>
        <taxon>Pezizomycotina</taxon>
        <taxon>Eurotiomycetes</taxon>
        <taxon>Eurotiomycetidae</taxon>
        <taxon>Eurotiales</taxon>
        <taxon>Aspergillaceae</taxon>
        <taxon>Aspergillus</taxon>
        <taxon>Aspergillus subgen. Circumdati</taxon>
    </lineage>
</organism>